<dbReference type="Pfam" id="PF05368">
    <property type="entry name" value="NmrA"/>
    <property type="match status" value="1"/>
</dbReference>
<dbReference type="InterPro" id="IPR008030">
    <property type="entry name" value="NmrA-like"/>
</dbReference>
<dbReference type="Proteomes" id="UP000603640">
    <property type="component" value="Unassembled WGS sequence"/>
</dbReference>
<dbReference type="InterPro" id="IPR051604">
    <property type="entry name" value="Ergot_Alk_Oxidoreductase"/>
</dbReference>
<evidence type="ECO:0000313" key="2">
    <source>
        <dbReference type="EMBL" id="MBC5991980.1"/>
    </source>
</evidence>
<dbReference type="Gene3D" id="3.40.50.720">
    <property type="entry name" value="NAD(P)-binding Rossmann-like Domain"/>
    <property type="match status" value="1"/>
</dbReference>
<dbReference type="AlphaFoldDB" id="A0A923N325"/>
<accession>A0A923N325</accession>
<dbReference type="SUPFAM" id="SSF51735">
    <property type="entry name" value="NAD(P)-binding Rossmann-fold domains"/>
    <property type="match status" value="1"/>
</dbReference>
<protein>
    <submittedName>
        <fullName evidence="2">NmrA family NAD(P)-binding protein</fullName>
    </submittedName>
</protein>
<comment type="caution">
    <text evidence="2">The sequence shown here is derived from an EMBL/GenBank/DDBJ whole genome shotgun (WGS) entry which is preliminary data.</text>
</comment>
<dbReference type="PANTHER" id="PTHR43162:SF1">
    <property type="entry name" value="PRESTALK A DIFFERENTIATION PROTEIN A"/>
    <property type="match status" value="1"/>
</dbReference>
<feature type="domain" description="NmrA-like" evidence="1">
    <location>
        <begin position="2"/>
        <end position="254"/>
    </location>
</feature>
<dbReference type="RefSeq" id="WP_187065949.1">
    <property type="nucleotide sequence ID" value="NZ_JACRVF010000001.1"/>
</dbReference>
<name>A0A923N325_9BACT</name>
<proteinExistence type="predicted"/>
<organism evidence="2 3">
    <name type="scientific">Pontibacter cellulosilyticus</name>
    <dbReference type="NCBI Taxonomy" id="1720253"/>
    <lineage>
        <taxon>Bacteria</taxon>
        <taxon>Pseudomonadati</taxon>
        <taxon>Bacteroidota</taxon>
        <taxon>Cytophagia</taxon>
        <taxon>Cytophagales</taxon>
        <taxon>Hymenobacteraceae</taxon>
        <taxon>Pontibacter</taxon>
    </lineage>
</organism>
<evidence type="ECO:0000259" key="1">
    <source>
        <dbReference type="Pfam" id="PF05368"/>
    </source>
</evidence>
<evidence type="ECO:0000313" key="3">
    <source>
        <dbReference type="Proteomes" id="UP000603640"/>
    </source>
</evidence>
<reference evidence="2" key="1">
    <citation type="submission" date="2020-08" db="EMBL/GenBank/DDBJ databases">
        <title>Pontibacter sp. SD6 16S ribosomal RNA gene Genome sequencing and assembly.</title>
        <authorList>
            <person name="Kang M."/>
        </authorList>
    </citation>
    <scope>NUCLEOTIDE SEQUENCE</scope>
    <source>
        <strain evidence="2">SD6</strain>
    </source>
</reference>
<dbReference type="EMBL" id="JACRVF010000001">
    <property type="protein sequence ID" value="MBC5991980.1"/>
    <property type="molecule type" value="Genomic_DNA"/>
</dbReference>
<dbReference type="PANTHER" id="PTHR43162">
    <property type="match status" value="1"/>
</dbReference>
<gene>
    <name evidence="2" type="ORF">H8S84_03925</name>
</gene>
<keyword evidence="3" id="KW-1185">Reference proteome</keyword>
<dbReference type="InterPro" id="IPR036291">
    <property type="entry name" value="NAD(P)-bd_dom_sf"/>
</dbReference>
<sequence>MKILVIGGTGTVGSATVKELLARNAEVYVLTRDSEKATNMPEGVETVVGNILDPKTVRSAFTGMDAVFMANPVSTTETSEGLFAVNGARLAGLKKIVYMSIHDYDKALHLPHFGSKLSIEEAIKQSGIPYTFLRPNNFYQNDIWFKDALLHQGVYIQPIGDVGISRVDVRDIAEAAAITLTTTGHEGKAINVVGPKALTGQDTANMWSEALGIPVSYFGNDMDAWENMMVQFMPDWMVFDFRLMFEHFQKVGLKATPEDLEKLTALLGHAPRSFGDYTREAAAQWAVTPDSVVAES</sequence>
<dbReference type="Gene3D" id="3.90.25.10">
    <property type="entry name" value="UDP-galactose 4-epimerase, domain 1"/>
    <property type="match status" value="1"/>
</dbReference>